<reference evidence="1" key="1">
    <citation type="submission" date="2018-05" db="EMBL/GenBank/DDBJ databases">
        <authorList>
            <person name="Lanie J.A."/>
            <person name="Ng W.-L."/>
            <person name="Kazmierczak K.M."/>
            <person name="Andrzejewski T.M."/>
            <person name="Davidsen T.M."/>
            <person name="Wayne K.J."/>
            <person name="Tettelin H."/>
            <person name="Glass J.I."/>
            <person name="Rusch D."/>
            <person name="Podicherti R."/>
            <person name="Tsui H.-C.T."/>
            <person name="Winkler M.E."/>
        </authorList>
    </citation>
    <scope>NUCLEOTIDE SEQUENCE</scope>
</reference>
<gene>
    <name evidence="1" type="ORF">METZ01_LOCUS502193</name>
</gene>
<protein>
    <submittedName>
        <fullName evidence="1">Uncharacterized protein</fullName>
    </submittedName>
</protein>
<dbReference type="EMBL" id="UINC01221135">
    <property type="protein sequence ID" value="SVE49339.1"/>
    <property type="molecule type" value="Genomic_DNA"/>
</dbReference>
<name>A0A383DYC8_9ZZZZ</name>
<accession>A0A383DYC8</accession>
<sequence>SYYSGEYGEPYKLFEQDSFEYLTEPLLTEITEKSLRTEDPRGGTFAYDVNGTAMGNWFRDGTGGYAGNTELRFTNYFAGHLALVPDALSPEELRVSIGDGFKDESWGSSWGVIGNAPAFRDVTVSSGPTKFGLESLHACDPAFRADYKSPEHYVRCPAGEAGTLMVELLDGRTMRTEVFFNEPSDSDLTFTDSARIYVR</sequence>
<feature type="non-terminal residue" evidence="1">
    <location>
        <position position="1"/>
    </location>
</feature>
<organism evidence="1">
    <name type="scientific">marine metagenome</name>
    <dbReference type="NCBI Taxonomy" id="408172"/>
    <lineage>
        <taxon>unclassified sequences</taxon>
        <taxon>metagenomes</taxon>
        <taxon>ecological metagenomes</taxon>
    </lineage>
</organism>
<proteinExistence type="predicted"/>
<evidence type="ECO:0000313" key="1">
    <source>
        <dbReference type="EMBL" id="SVE49339.1"/>
    </source>
</evidence>
<dbReference type="AlphaFoldDB" id="A0A383DYC8"/>